<dbReference type="GO" id="GO:0016020">
    <property type="term" value="C:membrane"/>
    <property type="evidence" value="ECO:0007669"/>
    <property type="project" value="UniProtKB-SubCell"/>
</dbReference>
<evidence type="ECO:0000256" key="3">
    <source>
        <dbReference type="ARBA" id="ARBA00010793"/>
    </source>
</evidence>
<name>A0AAD9INB9_PROWI</name>
<feature type="transmembrane region" description="Helical" evidence="10">
    <location>
        <begin position="388"/>
        <end position="410"/>
    </location>
</feature>
<comment type="subcellular location">
    <subcellularLocation>
        <location evidence="1">Membrane</location>
        <topology evidence="1">Multi-pass membrane protein</topology>
    </subcellularLocation>
    <subcellularLocation>
        <location evidence="2">Plastid</location>
        <location evidence="2">Chloroplast</location>
    </subcellularLocation>
</comment>
<proteinExistence type="inferred from homology"/>
<keyword evidence="6 10" id="KW-0812">Transmembrane</keyword>
<accession>A0AAD9INB9</accession>
<dbReference type="PANTHER" id="PTHR31620:SF15">
    <property type="entry name" value="PROTEIN RETICULATA-RELATED 2, CHLOROPLASTIC-RELATED"/>
    <property type="match status" value="1"/>
</dbReference>
<evidence type="ECO:0000256" key="5">
    <source>
        <dbReference type="ARBA" id="ARBA00022640"/>
    </source>
</evidence>
<evidence type="ECO:0000256" key="2">
    <source>
        <dbReference type="ARBA" id="ARBA00004229"/>
    </source>
</evidence>
<dbReference type="AlphaFoldDB" id="A0AAD9INB9"/>
<sequence length="710" mass="73600">MEAATMVAPALQEGSNDLASRQGDDIVIHPYLFAPKALVPDKLDFGKALATAVPKGSQKEARASGAQLTVARDQLSSRLAAAGGPSGSAADNLDAQERYLSMFLPFVGADEERGVPGATGAPCRLNYSWAECGASELPAWELALVAVASATAQARWAASLAADSASGVRTPAAIEAYRLLLAAAGQLDHCLRGSSPTLIAALAADAVELFAETEEAAQKVAGPWPGMDKLQRHAAYKHAALRATTIAFLAAADRQAGGAKAGQAGALAAAAEAAWRETVRPAGQAFDSAAPASLNLDHRRADEVQVLFGIISQIARTLGANVSGAPCNLGALALPTGQRLAKAAPYSFPKPDAAFVQGRAGRRGAPAAPVQASGNHADDTGCPSCVRWLLFCIAAPLLVIVSVAGMLLWVLFLPIRLLCPLCGCPMYALVSAVEALIKMPLRAMLWASSKGAGAQGRDGDGEEDKPKKRVLWQGWADRVAADPQFVYKVVIEQIIGVGAAVVGDMASRPNWGLNELDFVFATLVVGSIVNFSLMYLLAPTGPAGAAAGGGLLARIFSEQILTSWGAPGGHMFQPGFGVGPRLVNFVYKGVIFAGIGMGAGLAGTAVSNGLLALRQKMDPSFVSPNAPPNVVANAGCWALHMGLSSNLRYQILNGFDMVVQPIIPSGAFRILTSAIRGGNNILGGMSFVYLAKLFGVQKSAEEEPLLKKIA</sequence>
<dbReference type="Gene3D" id="1.25.40.280">
    <property type="entry name" value="alix/aip1 like domains"/>
    <property type="match status" value="1"/>
</dbReference>
<protein>
    <submittedName>
        <fullName evidence="11">Uncharacterized protein</fullName>
    </submittedName>
</protein>
<reference evidence="11" key="1">
    <citation type="submission" date="2021-01" db="EMBL/GenBank/DDBJ databases">
        <authorList>
            <person name="Eckstrom K.M.E."/>
        </authorList>
    </citation>
    <scope>NUCLEOTIDE SEQUENCE</scope>
    <source>
        <strain evidence="11">UVCC 0001</strain>
    </source>
</reference>
<organism evidence="11 12">
    <name type="scientific">Prototheca wickerhamii</name>
    <dbReference type="NCBI Taxonomy" id="3111"/>
    <lineage>
        <taxon>Eukaryota</taxon>
        <taxon>Viridiplantae</taxon>
        <taxon>Chlorophyta</taxon>
        <taxon>core chlorophytes</taxon>
        <taxon>Trebouxiophyceae</taxon>
        <taxon>Chlorellales</taxon>
        <taxon>Chlorellaceae</taxon>
        <taxon>Prototheca</taxon>
    </lineage>
</organism>
<keyword evidence="4" id="KW-0150">Chloroplast</keyword>
<keyword evidence="5" id="KW-0934">Plastid</keyword>
<comment type="similarity">
    <text evidence="3">Belongs to the RETICULATA family.</text>
</comment>
<evidence type="ECO:0000256" key="10">
    <source>
        <dbReference type="SAM" id="Phobius"/>
    </source>
</evidence>
<dbReference type="Pfam" id="PF11891">
    <property type="entry name" value="RETICULATA-like"/>
    <property type="match status" value="1"/>
</dbReference>
<dbReference type="InterPro" id="IPR038499">
    <property type="entry name" value="BRO1_sf"/>
</dbReference>
<feature type="transmembrane region" description="Helical" evidence="10">
    <location>
        <begin position="417"/>
        <end position="437"/>
    </location>
</feature>
<evidence type="ECO:0000256" key="7">
    <source>
        <dbReference type="ARBA" id="ARBA00022946"/>
    </source>
</evidence>
<keyword evidence="9 10" id="KW-0472">Membrane</keyword>
<evidence type="ECO:0000256" key="9">
    <source>
        <dbReference type="ARBA" id="ARBA00023136"/>
    </source>
</evidence>
<dbReference type="GO" id="GO:0009507">
    <property type="term" value="C:chloroplast"/>
    <property type="evidence" value="ECO:0007669"/>
    <property type="project" value="UniProtKB-SubCell"/>
</dbReference>
<dbReference type="PANTHER" id="PTHR31620">
    <property type="entry name" value="PROTEIN RETICULATA-RELATED 2, CHLOROPLASTIC-RELATED"/>
    <property type="match status" value="1"/>
</dbReference>
<evidence type="ECO:0000256" key="1">
    <source>
        <dbReference type="ARBA" id="ARBA00004141"/>
    </source>
</evidence>
<evidence type="ECO:0000313" key="11">
    <source>
        <dbReference type="EMBL" id="KAK2079985.1"/>
    </source>
</evidence>
<gene>
    <name evidence="11" type="ORF">QBZ16_002380</name>
</gene>
<evidence type="ECO:0000256" key="4">
    <source>
        <dbReference type="ARBA" id="ARBA00022528"/>
    </source>
</evidence>
<keyword evidence="8 10" id="KW-1133">Transmembrane helix</keyword>
<dbReference type="InterPro" id="IPR021825">
    <property type="entry name" value="RETICULATA-related"/>
</dbReference>
<feature type="transmembrane region" description="Helical" evidence="10">
    <location>
        <begin position="518"/>
        <end position="538"/>
    </location>
</feature>
<dbReference type="Proteomes" id="UP001255856">
    <property type="component" value="Unassembled WGS sequence"/>
</dbReference>
<keyword evidence="12" id="KW-1185">Reference proteome</keyword>
<evidence type="ECO:0000256" key="8">
    <source>
        <dbReference type="ARBA" id="ARBA00022989"/>
    </source>
</evidence>
<feature type="transmembrane region" description="Helical" evidence="10">
    <location>
        <begin position="590"/>
        <end position="613"/>
    </location>
</feature>
<dbReference type="EMBL" id="JASFZW010000002">
    <property type="protein sequence ID" value="KAK2079985.1"/>
    <property type="molecule type" value="Genomic_DNA"/>
</dbReference>
<evidence type="ECO:0000313" key="12">
    <source>
        <dbReference type="Proteomes" id="UP001255856"/>
    </source>
</evidence>
<keyword evidence="7" id="KW-0809">Transit peptide</keyword>
<comment type="caution">
    <text evidence="11">The sequence shown here is derived from an EMBL/GenBank/DDBJ whole genome shotgun (WGS) entry which is preliminary data.</text>
</comment>
<evidence type="ECO:0000256" key="6">
    <source>
        <dbReference type="ARBA" id="ARBA00022692"/>
    </source>
</evidence>